<dbReference type="Proteomes" id="UP001074726">
    <property type="component" value="Unassembled WGS sequence"/>
</dbReference>
<organism evidence="1 2">
    <name type="scientific">Nocardioides pini</name>
    <dbReference type="NCBI Taxonomy" id="2975053"/>
    <lineage>
        <taxon>Bacteria</taxon>
        <taxon>Bacillati</taxon>
        <taxon>Actinomycetota</taxon>
        <taxon>Actinomycetes</taxon>
        <taxon>Propionibacteriales</taxon>
        <taxon>Nocardioidaceae</taxon>
        <taxon>Nocardioides</taxon>
    </lineage>
</organism>
<proteinExistence type="predicted"/>
<accession>A0ABT4CCM9</accession>
<keyword evidence="2" id="KW-1185">Reference proteome</keyword>
<dbReference type="EMBL" id="JAPPUX010000003">
    <property type="protein sequence ID" value="MCY4726712.1"/>
    <property type="molecule type" value="Genomic_DNA"/>
</dbReference>
<reference evidence="1" key="1">
    <citation type="submission" date="2022-08" db="EMBL/GenBank/DDBJ databases">
        <title>Genome sequencing of Nocardioides sp. STR2.</title>
        <authorList>
            <person name="So Y."/>
        </authorList>
    </citation>
    <scope>NUCLEOTIDE SEQUENCE</scope>
    <source>
        <strain evidence="1">STR2</strain>
    </source>
</reference>
<gene>
    <name evidence="1" type="ORF">NYO98_10520</name>
</gene>
<name>A0ABT4CCM9_9ACTN</name>
<dbReference type="InterPro" id="IPR036614">
    <property type="entry name" value="RusA-like_sf"/>
</dbReference>
<sequence length="140" mass="15366">MTEPPLILVHTVRVPLPWDVLPLSQNQRLHWRKRNDITQDTIEEAGEAIAAAGIPHVAGCEVVLHHWPATRHRKDADNMAPTLKACIDALVAQGVITDDSWIEVPFSGQHIHTPTKTPPDGVRFVLEVRPCAGDAVVTDG</sequence>
<evidence type="ECO:0008006" key="3">
    <source>
        <dbReference type="Google" id="ProtNLM"/>
    </source>
</evidence>
<evidence type="ECO:0000313" key="1">
    <source>
        <dbReference type="EMBL" id="MCY4726712.1"/>
    </source>
</evidence>
<comment type="caution">
    <text evidence="1">The sequence shown here is derived from an EMBL/GenBank/DDBJ whole genome shotgun (WGS) entry which is preliminary data.</text>
</comment>
<evidence type="ECO:0000313" key="2">
    <source>
        <dbReference type="Proteomes" id="UP001074726"/>
    </source>
</evidence>
<dbReference type="SUPFAM" id="SSF103084">
    <property type="entry name" value="Holliday junction resolvase RusA"/>
    <property type="match status" value="1"/>
</dbReference>
<dbReference type="RefSeq" id="WP_268111620.1">
    <property type="nucleotide sequence ID" value="NZ_JAPPUX010000003.1"/>
</dbReference>
<protein>
    <recommendedName>
        <fullName evidence="3">Holliday junction resolvase RusA (Prophage-encoded endonuclease)</fullName>
    </recommendedName>
</protein>
<dbReference type="Gene3D" id="3.30.1330.70">
    <property type="entry name" value="Holliday junction resolvase RusA"/>
    <property type="match status" value="1"/>
</dbReference>